<organism evidence="2 3">
    <name type="scientific">Cuscuta europaea</name>
    <name type="common">European dodder</name>
    <dbReference type="NCBI Taxonomy" id="41803"/>
    <lineage>
        <taxon>Eukaryota</taxon>
        <taxon>Viridiplantae</taxon>
        <taxon>Streptophyta</taxon>
        <taxon>Embryophyta</taxon>
        <taxon>Tracheophyta</taxon>
        <taxon>Spermatophyta</taxon>
        <taxon>Magnoliopsida</taxon>
        <taxon>eudicotyledons</taxon>
        <taxon>Gunneridae</taxon>
        <taxon>Pentapetalae</taxon>
        <taxon>asterids</taxon>
        <taxon>lamiids</taxon>
        <taxon>Solanales</taxon>
        <taxon>Convolvulaceae</taxon>
        <taxon>Cuscuteae</taxon>
        <taxon>Cuscuta</taxon>
        <taxon>Cuscuta subgen. Cuscuta</taxon>
    </lineage>
</organism>
<comment type="caution">
    <text evidence="2">The sequence shown here is derived from an EMBL/GenBank/DDBJ whole genome shotgun (WGS) entry which is preliminary data.</text>
</comment>
<proteinExistence type="predicted"/>
<dbReference type="EMBL" id="CAMAPE010000005">
    <property type="protein sequence ID" value="CAH9069777.1"/>
    <property type="molecule type" value="Genomic_DNA"/>
</dbReference>
<evidence type="ECO:0000313" key="3">
    <source>
        <dbReference type="Proteomes" id="UP001152484"/>
    </source>
</evidence>
<protein>
    <submittedName>
        <fullName evidence="2">Uncharacterized protein</fullName>
    </submittedName>
</protein>
<dbReference type="Proteomes" id="UP001152484">
    <property type="component" value="Unassembled WGS sequence"/>
</dbReference>
<keyword evidence="3" id="KW-1185">Reference proteome</keyword>
<sequence>MGSLPPSVPNGINGDGGREDGTHVVFQADKFRRTFEFLRPTKYGTCGVQIWNRQLTPPSSREWAGGEKEYSGENGEDKRLPHFYGVERKLVRKVWTLVCGV</sequence>
<dbReference type="AlphaFoldDB" id="A0A9P0YNK9"/>
<feature type="region of interest" description="Disordered" evidence="1">
    <location>
        <begin position="1"/>
        <end position="21"/>
    </location>
</feature>
<name>A0A9P0YNK9_CUSEU</name>
<accession>A0A9P0YNK9</accession>
<reference evidence="2" key="1">
    <citation type="submission" date="2022-07" db="EMBL/GenBank/DDBJ databases">
        <authorList>
            <person name="Macas J."/>
            <person name="Novak P."/>
            <person name="Neumann P."/>
        </authorList>
    </citation>
    <scope>NUCLEOTIDE SEQUENCE</scope>
</reference>
<evidence type="ECO:0000313" key="2">
    <source>
        <dbReference type="EMBL" id="CAH9069777.1"/>
    </source>
</evidence>
<gene>
    <name evidence="2" type="ORF">CEURO_LOCUS3363</name>
</gene>
<evidence type="ECO:0000256" key="1">
    <source>
        <dbReference type="SAM" id="MobiDB-lite"/>
    </source>
</evidence>